<reference evidence="1 2" key="1">
    <citation type="submission" date="2024-04" db="EMBL/GenBank/DDBJ databases">
        <title>whole genome sequencing of Lutimonas vermicola strain IMCC1616.</title>
        <authorList>
            <person name="Bae S.S."/>
        </authorList>
    </citation>
    <scope>NUCLEOTIDE SEQUENCE [LARGE SCALE GENOMIC DNA]</scope>
    <source>
        <strain evidence="1 2">IMCC1616</strain>
    </source>
</reference>
<evidence type="ECO:0000313" key="1">
    <source>
        <dbReference type="EMBL" id="MEL4457375.1"/>
    </source>
</evidence>
<dbReference type="RefSeq" id="WP_342161538.1">
    <property type="nucleotide sequence ID" value="NZ_JBCDNA010000003.1"/>
</dbReference>
<dbReference type="EMBL" id="JBCDNA010000003">
    <property type="protein sequence ID" value="MEL4457375.1"/>
    <property type="molecule type" value="Genomic_DNA"/>
</dbReference>
<comment type="caution">
    <text evidence="1">The sequence shown here is derived from an EMBL/GenBank/DDBJ whole genome shotgun (WGS) entry which is preliminary data.</text>
</comment>
<proteinExistence type="predicted"/>
<dbReference type="Proteomes" id="UP001474120">
    <property type="component" value="Unassembled WGS sequence"/>
</dbReference>
<accession>A0ABU9L7F1</accession>
<protein>
    <recommendedName>
        <fullName evidence="3">YopX protein domain-containing protein</fullName>
    </recommendedName>
</protein>
<name>A0ABU9L7F1_9FLAO</name>
<gene>
    <name evidence="1" type="ORF">AABB81_15825</name>
</gene>
<sequence>MKIEEIVGEYTIIGSNQDDSKNTYKGRLSLSLDSNNRIIAEWIINNDQKQLGLGFYKDNILVINFSYIGGDDHVFKGVAVYRCISKDILDGFWSEKHGDPLYLGEERCFRIKEFIDIIN</sequence>
<keyword evidence="2" id="KW-1185">Reference proteome</keyword>
<evidence type="ECO:0008006" key="3">
    <source>
        <dbReference type="Google" id="ProtNLM"/>
    </source>
</evidence>
<evidence type="ECO:0000313" key="2">
    <source>
        <dbReference type="Proteomes" id="UP001474120"/>
    </source>
</evidence>
<organism evidence="1 2">
    <name type="scientific">Lutimonas vermicola</name>
    <dbReference type="NCBI Taxonomy" id="414288"/>
    <lineage>
        <taxon>Bacteria</taxon>
        <taxon>Pseudomonadati</taxon>
        <taxon>Bacteroidota</taxon>
        <taxon>Flavobacteriia</taxon>
        <taxon>Flavobacteriales</taxon>
        <taxon>Flavobacteriaceae</taxon>
        <taxon>Lutimonas</taxon>
    </lineage>
</organism>